<dbReference type="Pfam" id="PF08423">
    <property type="entry name" value="Rad51"/>
    <property type="match status" value="1"/>
</dbReference>
<dbReference type="GO" id="GO:0003697">
    <property type="term" value="F:single-stranded DNA binding"/>
    <property type="evidence" value="ECO:0007669"/>
    <property type="project" value="TreeGrafter"/>
</dbReference>
<comment type="caution">
    <text evidence="4">The sequence shown here is derived from an EMBL/GenBank/DDBJ whole genome shotgun (WGS) entry which is preliminary data.</text>
</comment>
<evidence type="ECO:0000313" key="4">
    <source>
        <dbReference type="EMBL" id="KAK0495283.1"/>
    </source>
</evidence>
<comment type="subcellular location">
    <subcellularLocation>
        <location evidence="1">Nucleus</location>
    </subcellularLocation>
</comment>
<keyword evidence="4" id="KW-0378">Hydrolase</keyword>
<dbReference type="PANTHER" id="PTHR46457">
    <property type="entry name" value="DNA REPAIR PROTEIN RAD51 HOMOLOG 4"/>
    <property type="match status" value="1"/>
</dbReference>
<dbReference type="PANTHER" id="PTHR46457:SF1">
    <property type="entry name" value="DNA REPAIR PROTEIN RAD51 HOMOLOG 4"/>
    <property type="match status" value="1"/>
</dbReference>
<dbReference type="GO" id="GO:0000724">
    <property type="term" value="P:double-strand break repair via homologous recombination"/>
    <property type="evidence" value="ECO:0007669"/>
    <property type="project" value="TreeGrafter"/>
</dbReference>
<name>A0AA39UN98_9AGAR</name>
<dbReference type="EMBL" id="JAUEPU010000018">
    <property type="protein sequence ID" value="KAK0495283.1"/>
    <property type="molecule type" value="Genomic_DNA"/>
</dbReference>
<evidence type="ECO:0000259" key="3">
    <source>
        <dbReference type="Pfam" id="PF08423"/>
    </source>
</evidence>
<dbReference type="GO" id="GO:0005815">
    <property type="term" value="C:microtubule organizing center"/>
    <property type="evidence" value="ECO:0007669"/>
    <property type="project" value="TreeGrafter"/>
</dbReference>
<dbReference type="GO" id="GO:0000723">
    <property type="term" value="P:telomere maintenance"/>
    <property type="evidence" value="ECO:0007669"/>
    <property type="project" value="TreeGrafter"/>
</dbReference>
<evidence type="ECO:0000256" key="2">
    <source>
        <dbReference type="ARBA" id="ARBA00023242"/>
    </source>
</evidence>
<proteinExistence type="predicted"/>
<dbReference type="InterPro" id="IPR027417">
    <property type="entry name" value="P-loop_NTPase"/>
</dbReference>
<evidence type="ECO:0000313" key="5">
    <source>
        <dbReference type="Proteomes" id="UP001175228"/>
    </source>
</evidence>
<gene>
    <name evidence="4" type="ORF">EDD18DRAFT_1075915</name>
</gene>
<dbReference type="AlphaFoldDB" id="A0AA39UN98"/>
<feature type="domain" description="Rad51-like C-terminal" evidence="3">
    <location>
        <begin position="83"/>
        <end position="280"/>
    </location>
</feature>
<accession>A0AA39UN98</accession>
<keyword evidence="5" id="KW-1185">Reference proteome</keyword>
<dbReference type="InterPro" id="IPR051988">
    <property type="entry name" value="HRR_RAD51_Paralog"/>
</dbReference>
<dbReference type="GO" id="GO:0016787">
    <property type="term" value="F:hydrolase activity"/>
    <property type="evidence" value="ECO:0007669"/>
    <property type="project" value="UniProtKB-KW"/>
</dbReference>
<dbReference type="GO" id="GO:0042148">
    <property type="term" value="P:DNA strand invasion"/>
    <property type="evidence" value="ECO:0007669"/>
    <property type="project" value="TreeGrafter"/>
</dbReference>
<keyword evidence="2" id="KW-0539">Nucleus</keyword>
<reference evidence="4" key="1">
    <citation type="submission" date="2023-06" db="EMBL/GenBank/DDBJ databases">
        <authorList>
            <consortium name="Lawrence Berkeley National Laboratory"/>
            <person name="Ahrendt S."/>
            <person name="Sahu N."/>
            <person name="Indic B."/>
            <person name="Wong-Bajracharya J."/>
            <person name="Merenyi Z."/>
            <person name="Ke H.-M."/>
            <person name="Monk M."/>
            <person name="Kocsube S."/>
            <person name="Drula E."/>
            <person name="Lipzen A."/>
            <person name="Balint B."/>
            <person name="Henrissat B."/>
            <person name="Andreopoulos B."/>
            <person name="Martin F.M."/>
            <person name="Harder C.B."/>
            <person name="Rigling D."/>
            <person name="Ford K.L."/>
            <person name="Foster G.D."/>
            <person name="Pangilinan J."/>
            <person name="Papanicolaou A."/>
            <person name="Barry K."/>
            <person name="LaButti K."/>
            <person name="Viragh M."/>
            <person name="Koriabine M."/>
            <person name="Yan M."/>
            <person name="Riley R."/>
            <person name="Champramary S."/>
            <person name="Plett K.L."/>
            <person name="Tsai I.J."/>
            <person name="Slot J."/>
            <person name="Sipos G."/>
            <person name="Plett J."/>
            <person name="Nagy L.G."/>
            <person name="Grigoriev I.V."/>
        </authorList>
    </citation>
    <scope>NUCLEOTIDE SEQUENCE</scope>
    <source>
        <strain evidence="4">HWK02</strain>
    </source>
</reference>
<evidence type="ECO:0000256" key="1">
    <source>
        <dbReference type="ARBA" id="ARBA00004123"/>
    </source>
</evidence>
<dbReference type="GO" id="GO:0000400">
    <property type="term" value="F:four-way junction DNA binding"/>
    <property type="evidence" value="ECO:0007669"/>
    <property type="project" value="TreeGrafter"/>
</dbReference>
<dbReference type="GO" id="GO:0007131">
    <property type="term" value="P:reciprocal meiotic recombination"/>
    <property type="evidence" value="ECO:0007669"/>
    <property type="project" value="TreeGrafter"/>
</dbReference>
<dbReference type="Gene3D" id="3.40.50.300">
    <property type="entry name" value="P-loop containing nucleotide triphosphate hydrolases"/>
    <property type="match status" value="1"/>
</dbReference>
<sequence>MRLSALVPSISPEIVTLLKNIEIVTDRDLLFNESALDIYEKLPRDALTLSRLRAFIARVAELLSAPGICSADLPNAPHSKLLIGVAELDALTNGFAGSQIVEISGDRSSGKTAFALNLAIRYLQAQSDFIALWIDTRGEFSSERAYRIQASMDTQASGALNRLQVSVAFEIEAVYEVLWALSTSQQHVGCIFIDCITPLLGSNLSAVSSQGHAIMSGFMQQLRALSQALSLTVFVINNATALRGDDSLFVFKWTTKKPALGPSFSFMSDSTLWLSKCQDQDDAEIYVAEMLRSRSTVSWFNFHWHGLTHQ</sequence>
<organism evidence="4 5">
    <name type="scientific">Armillaria luteobubalina</name>
    <dbReference type="NCBI Taxonomy" id="153913"/>
    <lineage>
        <taxon>Eukaryota</taxon>
        <taxon>Fungi</taxon>
        <taxon>Dikarya</taxon>
        <taxon>Basidiomycota</taxon>
        <taxon>Agaricomycotina</taxon>
        <taxon>Agaricomycetes</taxon>
        <taxon>Agaricomycetidae</taxon>
        <taxon>Agaricales</taxon>
        <taxon>Marasmiineae</taxon>
        <taxon>Physalacriaceae</taxon>
        <taxon>Armillaria</taxon>
    </lineage>
</organism>
<protein>
    <submittedName>
        <fullName evidence="4">P-loop containing nucleoside triphosphate hydrolase protein</fullName>
    </submittedName>
</protein>
<dbReference type="Proteomes" id="UP001175228">
    <property type="component" value="Unassembled WGS sequence"/>
</dbReference>
<dbReference type="InterPro" id="IPR013632">
    <property type="entry name" value="Rad51_C"/>
</dbReference>
<dbReference type="GO" id="GO:0008094">
    <property type="term" value="F:ATP-dependent activity, acting on DNA"/>
    <property type="evidence" value="ECO:0007669"/>
    <property type="project" value="TreeGrafter"/>
</dbReference>
<dbReference type="GO" id="GO:0033063">
    <property type="term" value="C:Rad51B-Rad51C-Rad51D-XRCC2 complex"/>
    <property type="evidence" value="ECO:0007669"/>
    <property type="project" value="TreeGrafter"/>
</dbReference>
<dbReference type="GO" id="GO:0005657">
    <property type="term" value="C:replication fork"/>
    <property type="evidence" value="ECO:0007669"/>
    <property type="project" value="TreeGrafter"/>
</dbReference>
<dbReference type="SUPFAM" id="SSF52540">
    <property type="entry name" value="P-loop containing nucleoside triphosphate hydrolases"/>
    <property type="match status" value="1"/>
</dbReference>